<dbReference type="InterPro" id="IPR002934">
    <property type="entry name" value="Polymerase_NTP_transf_dom"/>
</dbReference>
<dbReference type="Proteomes" id="UP001431235">
    <property type="component" value="Unassembled WGS sequence"/>
</dbReference>
<comment type="catalytic activity">
    <reaction evidence="5 7">
        <text>spectinomycin + ATP = 9-O-adenylylspectinomycin + diphosphate</text>
        <dbReference type="Rhea" id="RHEA:63228"/>
        <dbReference type="ChEBI" id="CHEBI:30616"/>
        <dbReference type="ChEBI" id="CHEBI:33019"/>
        <dbReference type="ChEBI" id="CHEBI:146260"/>
        <dbReference type="ChEBI" id="CHEBI:146261"/>
    </reaction>
</comment>
<gene>
    <name evidence="10" type="ORF">K5L01_14220</name>
</gene>
<evidence type="ECO:0000256" key="7">
    <source>
        <dbReference type="PIRNR" id="PIRNR000819"/>
    </source>
</evidence>
<keyword evidence="7" id="KW-0548">Nucleotidyltransferase</keyword>
<comment type="caution">
    <text evidence="10">The sequence shown here is derived from an EMBL/GenBank/DDBJ whole genome shotgun (WGS) entry which is preliminary data.</text>
</comment>
<organism evidence="10 11">
    <name type="scientific">Stenotrophomonas mori</name>
    <dbReference type="NCBI Taxonomy" id="2871096"/>
    <lineage>
        <taxon>Bacteria</taxon>
        <taxon>Pseudomonadati</taxon>
        <taxon>Pseudomonadota</taxon>
        <taxon>Gammaproteobacteria</taxon>
        <taxon>Lysobacterales</taxon>
        <taxon>Lysobacteraceae</taxon>
        <taxon>Stenotrophomonas</taxon>
    </lineage>
</organism>
<evidence type="ECO:0000259" key="9">
    <source>
        <dbReference type="Pfam" id="PF13427"/>
    </source>
</evidence>
<sequence length="265" mass="28256">MNGPVPATIAGQVARAQAVIERHLGSALQGLYLYGSALEGGLKPLSDIDLLTVVDTPPDAATRQALMRALLTVSAPPGKDPRQRALELTVVARDAVVPWRHPARRELQFGEWLRADILAGVFEPAMVDPDLAILLTQVHRHSVALHGPAAARVLAAVPAADVRAALAQLVRLWAGPADWVGDERNVVLALCRIWYTAATGEIVPKDAAALWALDRLPAHHRPVARAARQAYLGQGPDLLAAQAAQVEGFVHALKDSIHDALSRTG</sequence>
<evidence type="ECO:0000256" key="6">
    <source>
        <dbReference type="ARBA" id="ARBA00048566"/>
    </source>
</evidence>
<dbReference type="EMBL" id="JAIKTS010000006">
    <property type="protein sequence ID" value="MCL7715797.1"/>
    <property type="molecule type" value="Genomic_DNA"/>
</dbReference>
<proteinExistence type="predicted"/>
<keyword evidence="2 7" id="KW-0046">Antibiotic resistance</keyword>
<evidence type="ECO:0000256" key="3">
    <source>
        <dbReference type="ARBA" id="ARBA00035126"/>
    </source>
</evidence>
<dbReference type="SUPFAM" id="SSF81301">
    <property type="entry name" value="Nucleotidyltransferase"/>
    <property type="match status" value="1"/>
</dbReference>
<evidence type="ECO:0000313" key="10">
    <source>
        <dbReference type="EMBL" id="MCL7715797.1"/>
    </source>
</evidence>
<dbReference type="RefSeq" id="WP_250065278.1">
    <property type="nucleotide sequence ID" value="NZ_JAIKTS010000006.1"/>
</dbReference>
<comment type="catalytic activity">
    <reaction evidence="6 7">
        <text>streptomycin + ATP = 3''-O-adenylylstreptomycin + diphosphate</text>
        <dbReference type="Rhea" id="RHEA:20245"/>
        <dbReference type="ChEBI" id="CHEBI:30616"/>
        <dbReference type="ChEBI" id="CHEBI:33019"/>
        <dbReference type="ChEBI" id="CHEBI:58007"/>
        <dbReference type="ChEBI" id="CHEBI:58605"/>
        <dbReference type="EC" id="2.7.7.47"/>
    </reaction>
</comment>
<dbReference type="CDD" id="cd05403">
    <property type="entry name" value="NT_KNTase_like"/>
    <property type="match status" value="1"/>
</dbReference>
<feature type="domain" description="Polymerase nucleotidyl transferase" evidence="8">
    <location>
        <begin position="28"/>
        <end position="60"/>
    </location>
</feature>
<name>A0ABT0SKD2_9GAMM</name>
<protein>
    <recommendedName>
        <fullName evidence="4 7">Aminoglycoside (3'') (9) adenylyltransferase</fullName>
        <ecNumber evidence="3 7">2.7.7.47</ecNumber>
    </recommendedName>
</protein>
<evidence type="ECO:0000256" key="5">
    <source>
        <dbReference type="ARBA" id="ARBA00047831"/>
    </source>
</evidence>
<dbReference type="InterPro" id="IPR025184">
    <property type="entry name" value="AadA_C"/>
</dbReference>
<dbReference type="InterPro" id="IPR043519">
    <property type="entry name" value="NT_sf"/>
</dbReference>
<dbReference type="Gene3D" id="3.30.460.10">
    <property type="entry name" value="Beta Polymerase, domain 2"/>
    <property type="match status" value="1"/>
</dbReference>
<feature type="domain" description="Adenylyltransferase AadA C-terminal" evidence="9">
    <location>
        <begin position="153"/>
        <end position="254"/>
    </location>
</feature>
<accession>A0ABT0SKD2</accession>
<reference evidence="10 11" key="1">
    <citation type="submission" date="2021-08" db="EMBL/GenBank/DDBJ databases">
        <title>Novel members of of the genus Stenotrophomonas from differernt environment.</title>
        <authorList>
            <person name="Deng Y."/>
        </authorList>
    </citation>
    <scope>NUCLEOTIDE SEQUENCE [LARGE SCALE GENOMIC DNA]</scope>
    <source>
        <strain evidence="10 11">CPCC 101365</strain>
    </source>
</reference>
<keyword evidence="7" id="KW-0067">ATP-binding</keyword>
<keyword evidence="7" id="KW-0547">Nucleotide-binding</keyword>
<dbReference type="InterPro" id="IPR024172">
    <property type="entry name" value="AadA/Aad9"/>
</dbReference>
<evidence type="ECO:0000256" key="4">
    <source>
        <dbReference type="ARBA" id="ARBA00035252"/>
    </source>
</evidence>
<evidence type="ECO:0000313" key="11">
    <source>
        <dbReference type="Proteomes" id="UP001431235"/>
    </source>
</evidence>
<evidence type="ECO:0000259" key="8">
    <source>
        <dbReference type="Pfam" id="PF01909"/>
    </source>
</evidence>
<keyword evidence="1 7" id="KW-0808">Transferase</keyword>
<dbReference type="EC" id="2.7.7.47" evidence="3 7"/>
<dbReference type="NCBIfam" id="NF010309">
    <property type="entry name" value="PRK13746.1"/>
    <property type="match status" value="1"/>
</dbReference>
<keyword evidence="11" id="KW-1185">Reference proteome</keyword>
<evidence type="ECO:0000256" key="1">
    <source>
        <dbReference type="ARBA" id="ARBA00022679"/>
    </source>
</evidence>
<evidence type="ECO:0000256" key="2">
    <source>
        <dbReference type="ARBA" id="ARBA00023251"/>
    </source>
</evidence>
<dbReference type="Pfam" id="PF13427">
    <property type="entry name" value="AadA_C"/>
    <property type="match status" value="1"/>
</dbReference>
<dbReference type="Pfam" id="PF01909">
    <property type="entry name" value="NTP_transf_2"/>
    <property type="match status" value="1"/>
</dbReference>
<dbReference type="PIRSF" id="PIRSF000819">
    <property type="entry name" value="Streptomycin_3-adenylyltransf"/>
    <property type="match status" value="1"/>
</dbReference>